<dbReference type="Pfam" id="PF17289">
    <property type="entry name" value="Terminase_6C"/>
    <property type="match status" value="1"/>
</dbReference>
<name>X0VQC6_9ZZZZ</name>
<reference evidence="3" key="1">
    <citation type="journal article" date="2014" name="Front. Microbiol.">
        <title>High frequency of phylogenetically diverse reductive dehalogenase-homologous genes in deep subseafloor sedimentary metagenomes.</title>
        <authorList>
            <person name="Kawai M."/>
            <person name="Futagami T."/>
            <person name="Toyoda A."/>
            <person name="Takaki Y."/>
            <person name="Nishi S."/>
            <person name="Hori S."/>
            <person name="Arai W."/>
            <person name="Tsubouchi T."/>
            <person name="Morono Y."/>
            <person name="Uchiyama I."/>
            <person name="Ito T."/>
            <person name="Fujiyama A."/>
            <person name="Inagaki F."/>
            <person name="Takami H."/>
        </authorList>
    </citation>
    <scope>NUCLEOTIDE SEQUENCE</scope>
    <source>
        <strain evidence="3">Expedition CK06-06</strain>
    </source>
</reference>
<protein>
    <recommendedName>
        <fullName evidence="2">Terminase large subunit gp17-like C-terminal domain-containing protein</fullName>
    </recommendedName>
</protein>
<evidence type="ECO:0000259" key="2">
    <source>
        <dbReference type="Pfam" id="PF17289"/>
    </source>
</evidence>
<evidence type="ECO:0000313" key="3">
    <source>
        <dbReference type="EMBL" id="GAG20564.1"/>
    </source>
</evidence>
<sequence length="189" mass="21585">SNYLCWRADEVEPIRIRKSDLKIVAIVDPALEIKKKNDPCGILAWGYSRKHKVWLLLDRFNDKIEHQRANSVIKNFAFKNSAHYILVENEKIGKIIVKDSAGKDNIGGKKIPFKEVPTKGLDKYTRAVPMATYCENERVFFPKNAPWLIEYETNIKDFPTGGNDEDADLTAYAAIMEDKVSIAEILANR</sequence>
<accession>X0VQC6</accession>
<dbReference type="InterPro" id="IPR035421">
    <property type="entry name" value="Terminase_6C"/>
</dbReference>
<dbReference type="EMBL" id="BARS01032969">
    <property type="protein sequence ID" value="GAG20564.1"/>
    <property type="molecule type" value="Genomic_DNA"/>
</dbReference>
<evidence type="ECO:0000256" key="1">
    <source>
        <dbReference type="ARBA" id="ARBA00022612"/>
    </source>
</evidence>
<proteinExistence type="predicted"/>
<feature type="domain" description="Terminase large subunit gp17-like C-terminal" evidence="2">
    <location>
        <begin position="27"/>
        <end position="173"/>
    </location>
</feature>
<dbReference type="AlphaFoldDB" id="X0VQC6"/>
<gene>
    <name evidence="3" type="ORF">S01H1_51108</name>
</gene>
<keyword evidence="1" id="KW-1188">Viral release from host cell</keyword>
<dbReference type="InterPro" id="IPR006517">
    <property type="entry name" value="Phage_terminase_lsu-like_C"/>
</dbReference>
<comment type="caution">
    <text evidence="3">The sequence shown here is derived from an EMBL/GenBank/DDBJ whole genome shotgun (WGS) entry which is preliminary data.</text>
</comment>
<dbReference type="NCBIfam" id="TIGR01630">
    <property type="entry name" value="psiM2_ORF9"/>
    <property type="match status" value="1"/>
</dbReference>
<feature type="non-terminal residue" evidence="3">
    <location>
        <position position="1"/>
    </location>
</feature>
<organism evidence="3">
    <name type="scientific">marine sediment metagenome</name>
    <dbReference type="NCBI Taxonomy" id="412755"/>
    <lineage>
        <taxon>unclassified sequences</taxon>
        <taxon>metagenomes</taxon>
        <taxon>ecological metagenomes</taxon>
    </lineage>
</organism>